<feature type="compositionally biased region" description="Polar residues" evidence="1">
    <location>
        <begin position="258"/>
        <end position="276"/>
    </location>
</feature>
<feature type="compositionally biased region" description="Polar residues" evidence="1">
    <location>
        <begin position="845"/>
        <end position="856"/>
    </location>
</feature>
<reference evidence="3 4" key="1">
    <citation type="journal article" date="2018" name="Mol. Biol. Evol.">
        <title>Broad Genomic Sampling Reveals a Smut Pathogenic Ancestry of the Fungal Clade Ustilaginomycotina.</title>
        <authorList>
            <person name="Kijpornyongpan T."/>
            <person name="Mondo S.J."/>
            <person name="Barry K."/>
            <person name="Sandor L."/>
            <person name="Lee J."/>
            <person name="Lipzen A."/>
            <person name="Pangilinan J."/>
            <person name="LaButti K."/>
            <person name="Hainaut M."/>
            <person name="Henrissat B."/>
            <person name="Grigoriev I.V."/>
            <person name="Spatafora J.W."/>
            <person name="Aime M.C."/>
        </authorList>
    </citation>
    <scope>NUCLEOTIDE SEQUENCE [LARGE SCALE GENOMIC DNA]</scope>
    <source>
        <strain evidence="3 4">MCA 3645</strain>
    </source>
</reference>
<feature type="compositionally biased region" description="Low complexity" evidence="1">
    <location>
        <begin position="594"/>
        <end position="638"/>
    </location>
</feature>
<feature type="compositionally biased region" description="Basic and acidic residues" evidence="1">
    <location>
        <begin position="716"/>
        <end position="727"/>
    </location>
</feature>
<dbReference type="EMBL" id="KZ819191">
    <property type="protein sequence ID" value="PWZ00900.1"/>
    <property type="molecule type" value="Genomic_DNA"/>
</dbReference>
<feature type="region of interest" description="Disordered" evidence="1">
    <location>
        <begin position="244"/>
        <end position="349"/>
    </location>
</feature>
<evidence type="ECO:0000259" key="2">
    <source>
        <dbReference type="PROSITE" id="PS50882"/>
    </source>
</evidence>
<feature type="compositionally biased region" description="Polar residues" evidence="1">
    <location>
        <begin position="1"/>
        <end position="14"/>
    </location>
</feature>
<evidence type="ECO:0000313" key="3">
    <source>
        <dbReference type="EMBL" id="PWZ00900.1"/>
    </source>
</evidence>
<dbReference type="InterPro" id="IPR045168">
    <property type="entry name" value="YTH_prot"/>
</dbReference>
<keyword evidence="4" id="KW-1185">Reference proteome</keyword>
<dbReference type="InParanoid" id="A0A317XSP5"/>
<dbReference type="InterPro" id="IPR035979">
    <property type="entry name" value="RBD_domain_sf"/>
</dbReference>
<feature type="region of interest" description="Disordered" evidence="1">
    <location>
        <begin position="1"/>
        <end position="161"/>
    </location>
</feature>
<dbReference type="CDD" id="cd21134">
    <property type="entry name" value="YTH"/>
    <property type="match status" value="2"/>
</dbReference>
<dbReference type="OrthoDB" id="6103986at2759"/>
<feature type="region of interest" description="Disordered" evidence="1">
    <location>
        <begin position="1020"/>
        <end position="1080"/>
    </location>
</feature>
<feature type="compositionally biased region" description="Low complexity" evidence="1">
    <location>
        <begin position="729"/>
        <end position="741"/>
    </location>
</feature>
<dbReference type="PROSITE" id="PS50882">
    <property type="entry name" value="YTH"/>
    <property type="match status" value="2"/>
</dbReference>
<feature type="compositionally biased region" description="Polar residues" evidence="1">
    <location>
        <begin position="903"/>
        <end position="913"/>
    </location>
</feature>
<feature type="region of interest" description="Disordered" evidence="1">
    <location>
        <begin position="383"/>
        <end position="409"/>
    </location>
</feature>
<dbReference type="InterPro" id="IPR057720">
    <property type="entry name" value="RRM_YTH1"/>
</dbReference>
<sequence>MSRDPSGTVSSSAGGDQRPEDQPSGGRPWPNSRAVSSEATVGHISAEPSDVSIVPSSHADRAALPRRNTASPQPAASPYPGPPAMYSTMHPIQHPTGHIYQSYPSSTRSGDGFAYAGHSGPAFARHGSESHNYARPPSRNNSQSSSSHDSAPYRGGGAGGGGGGGGYAPAYHAYSHYAPTPSYYPTGNPPAMPLQTYGDLAANGGYGLGPSSNFAPAYSFQHQAGHYLPQQASSHQGLAQNRTNWHASNNSAPSNASQTFASNSSTGRRHFNSASRSNAPNPHQSNHNQHQNVYNTNNFNPHLASRRAGPAGSSSSSSPRRGTPLLARKPGTGSSGPIQAEPSVQSDTKIRNSLSNTSVMEDGLLPADSGISIADDVDVTESVPDSGLDALAPSSRIPGRGLRPHYHPQQGPRSEFVMWCGNVPQDATVEELWSLFSQLPSRQDDVADSTVNSNQDSSAPQMIPDEFDNVNEDIEGHGVLSIFIISRSNCAFVNYSSPAHLERAVKHFHSKQVRPHDSRCPKLVCRVRKKDDEAQAGVAGQRGRGIHVAWLKQQKAEALAGAQSLSLQQPLSSAAGPGSVTGDPDIRASSETLSPAPVASASPASPSQHREASGAVTSAASGGSYSSSGSTSYTSTNSSLFRHPAFRHRFFILKSLRRDDLDRSIETGYWATQPHNEGVLDQAYRNSESVFLIFGVNQTGQFFGYAKMAGPIHTSTETKDDKDEQRRISLSSVLSSASGAAPQETIAESVDEADGDGSHANRRDHVIAGGALKGHPTLPKSDIDAARALFAVTAIDTGDEGLGSGALPMNSPLPLSPSLEDAGLPMGAKTSQEGSSTPRGFGSLAQANTWPHTTSKASVSDGTAASTAADSVTSTSSEHAPSISRGLGDIDEHGVRRRDMETESQGLSSQSDQPSLAPSDSASWSSADPRMAEQIALRAVIHNLRLDEMESRGKAEQLESQLRSASTHTDATDATVTSADGDAGNSGDTRTPPRQSSSDSWGKPFRVEWIRTDPLPFHRVKKLRNPWRDNRQIKVSRDGTELEPGVGRQLLEEWDREDESQSKSQASGKPGPSLGSDEDE</sequence>
<accession>A0A317XSP5</accession>
<feature type="compositionally biased region" description="Basic and acidic residues" evidence="1">
    <location>
        <begin position="1026"/>
        <end position="1040"/>
    </location>
</feature>
<feature type="compositionally biased region" description="Polar residues" evidence="1">
    <location>
        <begin position="829"/>
        <end position="838"/>
    </location>
</feature>
<dbReference type="SUPFAM" id="SSF54928">
    <property type="entry name" value="RNA-binding domain, RBD"/>
    <property type="match status" value="1"/>
</dbReference>
<dbReference type="InterPro" id="IPR007275">
    <property type="entry name" value="YTH_domain"/>
</dbReference>
<proteinExistence type="predicted"/>
<organism evidence="3 4">
    <name type="scientific">Testicularia cyperi</name>
    <dbReference type="NCBI Taxonomy" id="1882483"/>
    <lineage>
        <taxon>Eukaryota</taxon>
        <taxon>Fungi</taxon>
        <taxon>Dikarya</taxon>
        <taxon>Basidiomycota</taxon>
        <taxon>Ustilaginomycotina</taxon>
        <taxon>Ustilaginomycetes</taxon>
        <taxon>Ustilaginales</taxon>
        <taxon>Anthracoideaceae</taxon>
        <taxon>Testicularia</taxon>
    </lineage>
</organism>
<dbReference type="GO" id="GO:0003729">
    <property type="term" value="F:mRNA binding"/>
    <property type="evidence" value="ECO:0007669"/>
    <property type="project" value="TreeGrafter"/>
</dbReference>
<dbReference type="GO" id="GO:1990247">
    <property type="term" value="F:N6-methyladenosine-containing RNA reader activity"/>
    <property type="evidence" value="ECO:0007669"/>
    <property type="project" value="TreeGrafter"/>
</dbReference>
<protein>
    <recommendedName>
        <fullName evidence="2">YTH domain-containing protein</fullName>
    </recommendedName>
</protein>
<feature type="region of interest" description="Disordered" evidence="1">
    <location>
        <begin position="714"/>
        <end position="762"/>
    </location>
</feature>
<dbReference type="Proteomes" id="UP000246740">
    <property type="component" value="Unassembled WGS sequence"/>
</dbReference>
<dbReference type="PANTHER" id="PTHR12357:SF89">
    <property type="entry name" value="YTH DOMAIN-CONTAINING FAMILY PROTEIN"/>
    <property type="match status" value="1"/>
</dbReference>
<feature type="compositionally biased region" description="Low complexity" evidence="1">
    <location>
        <begin position="914"/>
        <end position="929"/>
    </location>
</feature>
<gene>
    <name evidence="3" type="ORF">BCV70DRAFT_84454</name>
</gene>
<feature type="compositionally biased region" description="Low complexity" evidence="1">
    <location>
        <begin position="306"/>
        <end position="322"/>
    </location>
</feature>
<dbReference type="GO" id="GO:0061157">
    <property type="term" value="P:mRNA destabilization"/>
    <property type="evidence" value="ECO:0007669"/>
    <property type="project" value="TreeGrafter"/>
</dbReference>
<feature type="compositionally biased region" description="Low complexity" evidence="1">
    <location>
        <begin position="247"/>
        <end position="257"/>
    </location>
</feature>
<dbReference type="InterPro" id="IPR012677">
    <property type="entry name" value="Nucleotide-bd_a/b_plait_sf"/>
</dbReference>
<feature type="region of interest" description="Disordered" evidence="1">
    <location>
        <begin position="570"/>
        <end position="638"/>
    </location>
</feature>
<feature type="region of interest" description="Disordered" evidence="1">
    <location>
        <begin position="803"/>
        <end position="929"/>
    </location>
</feature>
<name>A0A317XSP5_9BASI</name>
<dbReference type="STRING" id="1882483.A0A317XSP5"/>
<feature type="compositionally biased region" description="Low complexity" evidence="1">
    <location>
        <begin position="135"/>
        <end position="153"/>
    </location>
</feature>
<dbReference type="Gene3D" id="3.30.70.330">
    <property type="match status" value="1"/>
</dbReference>
<evidence type="ECO:0000313" key="4">
    <source>
        <dbReference type="Proteomes" id="UP000246740"/>
    </source>
</evidence>
<evidence type="ECO:0000256" key="1">
    <source>
        <dbReference type="SAM" id="MobiDB-lite"/>
    </source>
</evidence>
<feature type="region of interest" description="Disordered" evidence="1">
    <location>
        <begin position="952"/>
        <end position="1007"/>
    </location>
</feature>
<dbReference type="PANTHER" id="PTHR12357">
    <property type="entry name" value="YTH YT521-B HOMOLOGY DOMAIN-CONTAINING"/>
    <property type="match status" value="1"/>
</dbReference>
<dbReference type="AlphaFoldDB" id="A0A317XSP5"/>
<feature type="compositionally biased region" description="Basic and acidic residues" evidence="1">
    <location>
        <begin position="888"/>
        <end position="901"/>
    </location>
</feature>
<dbReference type="Gene3D" id="3.10.590.10">
    <property type="entry name" value="ph1033 like domains"/>
    <property type="match status" value="2"/>
</dbReference>
<dbReference type="Pfam" id="PF25701">
    <property type="entry name" value="RRM_YTH1"/>
    <property type="match status" value="1"/>
</dbReference>
<feature type="domain" description="YTH" evidence="2">
    <location>
        <begin position="648"/>
        <end position="789"/>
    </location>
</feature>
<dbReference type="GO" id="GO:0005737">
    <property type="term" value="C:cytoplasm"/>
    <property type="evidence" value="ECO:0007669"/>
    <property type="project" value="TreeGrafter"/>
</dbReference>
<feature type="compositionally biased region" description="Low complexity" evidence="1">
    <location>
        <begin position="857"/>
        <end position="877"/>
    </location>
</feature>
<feature type="domain" description="YTH" evidence="2">
    <location>
        <begin position="914"/>
        <end position="1054"/>
    </location>
</feature>
<feature type="compositionally biased region" description="Polar residues" evidence="1">
    <location>
        <begin position="986"/>
        <end position="1000"/>
    </location>
</feature>
<feature type="compositionally biased region" description="Low complexity" evidence="1">
    <location>
        <begin position="277"/>
        <end position="292"/>
    </location>
</feature>
<feature type="compositionally biased region" description="Low complexity" evidence="1">
    <location>
        <begin position="964"/>
        <end position="983"/>
    </location>
</feature>
<dbReference type="Pfam" id="PF04146">
    <property type="entry name" value="YTH"/>
    <property type="match status" value="2"/>
</dbReference>